<feature type="transmembrane region" description="Helical" evidence="2">
    <location>
        <begin position="328"/>
        <end position="351"/>
    </location>
</feature>
<dbReference type="InterPro" id="IPR045063">
    <property type="entry name" value="Dynamin_N"/>
</dbReference>
<keyword evidence="1" id="KW-0175">Coiled coil</keyword>
<dbReference type="InterPro" id="IPR005662">
    <property type="entry name" value="GTPase_Era-like"/>
</dbReference>
<dbReference type="Gene3D" id="3.40.50.300">
    <property type="entry name" value="P-loop containing nucleotide triphosphate hydrolases"/>
    <property type="match status" value="1"/>
</dbReference>
<evidence type="ECO:0000313" key="4">
    <source>
        <dbReference type="EMBL" id="GIL45541.1"/>
    </source>
</evidence>
<feature type="coiled-coil region" evidence="1">
    <location>
        <begin position="286"/>
        <end position="313"/>
    </location>
</feature>
<dbReference type="SUPFAM" id="SSF52540">
    <property type="entry name" value="P-loop containing nucleoside triphosphate hydrolases"/>
    <property type="match status" value="1"/>
</dbReference>
<keyword evidence="5" id="KW-1185">Reference proteome</keyword>
<dbReference type="Proteomes" id="UP000747399">
    <property type="component" value="Unassembled WGS sequence"/>
</dbReference>
<dbReference type="PANTHER" id="PTHR42698">
    <property type="entry name" value="GTPASE ERA"/>
    <property type="match status" value="1"/>
</dbReference>
<name>A0A8J4ARS4_9CHLO</name>
<evidence type="ECO:0000259" key="3">
    <source>
        <dbReference type="Pfam" id="PF00350"/>
    </source>
</evidence>
<organism evidence="4 5">
    <name type="scientific">Volvox africanus</name>
    <dbReference type="NCBI Taxonomy" id="51714"/>
    <lineage>
        <taxon>Eukaryota</taxon>
        <taxon>Viridiplantae</taxon>
        <taxon>Chlorophyta</taxon>
        <taxon>core chlorophytes</taxon>
        <taxon>Chlorophyceae</taxon>
        <taxon>CS clade</taxon>
        <taxon>Chlamydomonadales</taxon>
        <taxon>Volvocaceae</taxon>
        <taxon>Volvox</taxon>
    </lineage>
</organism>
<evidence type="ECO:0000313" key="5">
    <source>
        <dbReference type="Proteomes" id="UP000747399"/>
    </source>
</evidence>
<sequence length="450" mass="50622">MPVKRQNGKSAMEEVMSGATERVLKQITELYETGLSGGPGSMGLKSIAESSLLGLQMRKPRKKISIMIVGNHSAGKSSFINWYIGEAIQKTGVAIETRGFTFVTSGKKRETLQGDATVRFYDHLNEFGKFTGVISNLFTEISTSRDKNFSCVDFIDTPGLVDGEMQYPFNVQDAIIWMADHVDLVLIFFDPIGQATCKRTMEVVERLNNGPHLEKIHYFMSKADAVDKEHDRQRVLIQITQNLATKIRNSHAFNLPTFYLPRDEDVPCTIPNAIEDVCKEIDKAINMTVQKNLRQLKGDCERIEKRIDEVRAQDKARRANNVQRTMQGLLLSLFTVAAAGVMVLLLVARYVDTLCSEVLLGDVCRGSKLTNFLHKAQPLVITNSTALFGAAAGVLLVLLVATRLTWRIRPTLSKKDLKKLEDYRTYVKKIAEQEEGLYQEYFKTLSSMEH</sequence>
<dbReference type="GO" id="GO:0043024">
    <property type="term" value="F:ribosomal small subunit binding"/>
    <property type="evidence" value="ECO:0007669"/>
    <property type="project" value="TreeGrafter"/>
</dbReference>
<dbReference type="GO" id="GO:0005525">
    <property type="term" value="F:GTP binding"/>
    <property type="evidence" value="ECO:0007669"/>
    <property type="project" value="InterPro"/>
</dbReference>
<dbReference type="EMBL" id="BNCO01000003">
    <property type="protein sequence ID" value="GIL45541.1"/>
    <property type="molecule type" value="Genomic_DNA"/>
</dbReference>
<feature type="domain" description="Dynamin N-terminal" evidence="3">
    <location>
        <begin position="66"/>
        <end position="166"/>
    </location>
</feature>
<keyword evidence="2" id="KW-0812">Transmembrane</keyword>
<reference evidence="4" key="1">
    <citation type="journal article" date="2021" name="Proc. Natl. Acad. Sci. U.S.A.">
        <title>Three genomes in the algal genus Volvox reveal the fate of a haploid sex-determining region after a transition to homothallism.</title>
        <authorList>
            <person name="Yamamoto K."/>
            <person name="Hamaji T."/>
            <person name="Kawai-Toyooka H."/>
            <person name="Matsuzaki R."/>
            <person name="Takahashi F."/>
            <person name="Nishimura Y."/>
            <person name="Kawachi M."/>
            <person name="Noguchi H."/>
            <person name="Minakuchi Y."/>
            <person name="Umen J.G."/>
            <person name="Toyoda A."/>
            <person name="Nozaki H."/>
        </authorList>
    </citation>
    <scope>NUCLEOTIDE SEQUENCE</scope>
    <source>
        <strain evidence="4">NIES-3780</strain>
    </source>
</reference>
<keyword evidence="2" id="KW-1133">Transmembrane helix</keyword>
<comment type="caution">
    <text evidence="4">The sequence shown here is derived from an EMBL/GenBank/DDBJ whole genome shotgun (WGS) entry which is preliminary data.</text>
</comment>
<keyword evidence="2" id="KW-0472">Membrane</keyword>
<evidence type="ECO:0000256" key="1">
    <source>
        <dbReference type="SAM" id="Coils"/>
    </source>
</evidence>
<feature type="transmembrane region" description="Helical" evidence="2">
    <location>
        <begin position="386"/>
        <end position="406"/>
    </location>
</feature>
<gene>
    <name evidence="4" type="ORF">Vafri_2746</name>
</gene>
<dbReference type="PANTHER" id="PTHR42698:SF2">
    <property type="entry name" value="GTPASE ERA-LIKE, CHLOROPLASTIC"/>
    <property type="match status" value="1"/>
</dbReference>
<dbReference type="Pfam" id="PF00350">
    <property type="entry name" value="Dynamin_N"/>
    <property type="match status" value="1"/>
</dbReference>
<dbReference type="GO" id="GO:0019843">
    <property type="term" value="F:rRNA binding"/>
    <property type="evidence" value="ECO:0007669"/>
    <property type="project" value="TreeGrafter"/>
</dbReference>
<evidence type="ECO:0000256" key="2">
    <source>
        <dbReference type="SAM" id="Phobius"/>
    </source>
</evidence>
<protein>
    <recommendedName>
        <fullName evidence="3">Dynamin N-terminal domain-containing protein</fullName>
    </recommendedName>
</protein>
<proteinExistence type="predicted"/>
<dbReference type="AlphaFoldDB" id="A0A8J4ARS4"/>
<dbReference type="GO" id="GO:0000028">
    <property type="term" value="P:ribosomal small subunit assembly"/>
    <property type="evidence" value="ECO:0007669"/>
    <property type="project" value="TreeGrafter"/>
</dbReference>
<accession>A0A8J4ARS4</accession>
<dbReference type="InterPro" id="IPR027417">
    <property type="entry name" value="P-loop_NTPase"/>
</dbReference>